<reference evidence="1" key="1">
    <citation type="journal article" date="2020" name="mSystems">
        <title>Genome- and Community-Level Interaction Insights into Carbon Utilization and Element Cycling Functions of Hydrothermarchaeota in Hydrothermal Sediment.</title>
        <authorList>
            <person name="Zhou Z."/>
            <person name="Liu Y."/>
            <person name="Xu W."/>
            <person name="Pan J."/>
            <person name="Luo Z.H."/>
            <person name="Li M."/>
        </authorList>
    </citation>
    <scope>NUCLEOTIDE SEQUENCE [LARGE SCALE GENOMIC DNA]</scope>
    <source>
        <strain evidence="1">HyVt-345</strain>
    </source>
</reference>
<proteinExistence type="predicted"/>
<dbReference type="Proteomes" id="UP000886191">
    <property type="component" value="Unassembled WGS sequence"/>
</dbReference>
<name>A0A831QMQ1_9FLAO</name>
<organism evidence="1">
    <name type="scientific">Pricia antarctica</name>
    <dbReference type="NCBI Taxonomy" id="641691"/>
    <lineage>
        <taxon>Bacteria</taxon>
        <taxon>Pseudomonadati</taxon>
        <taxon>Bacteroidota</taxon>
        <taxon>Flavobacteriia</taxon>
        <taxon>Flavobacteriales</taxon>
        <taxon>Flavobacteriaceae</taxon>
        <taxon>Pricia</taxon>
    </lineage>
</organism>
<comment type="caution">
    <text evidence="1">The sequence shown here is derived from an EMBL/GenBank/DDBJ whole genome shotgun (WGS) entry which is preliminary data.</text>
</comment>
<accession>A0A831QMQ1</accession>
<protein>
    <submittedName>
        <fullName evidence="1">Uncharacterized protein</fullName>
    </submittedName>
</protein>
<dbReference type="AlphaFoldDB" id="A0A831QMQ1"/>
<sequence length="77" mass="8827">MKFGLDVALLKEVVYIRKTSNLKWFAGEIGVSQSYLSQVMYGLKGLGASKRQRIKEVLPRDVRNKIFTIYTTTTKEI</sequence>
<dbReference type="EMBL" id="DRGL01000039">
    <property type="protein sequence ID" value="HEA21455.1"/>
    <property type="molecule type" value="Genomic_DNA"/>
</dbReference>
<evidence type="ECO:0000313" key="1">
    <source>
        <dbReference type="EMBL" id="HEA21455.1"/>
    </source>
</evidence>
<gene>
    <name evidence="1" type="ORF">ENH87_11105</name>
</gene>